<keyword evidence="4" id="KW-1185">Reference proteome</keyword>
<organism evidence="3 4">
    <name type="scientific">Ramazzottius varieornatus</name>
    <name type="common">Water bear</name>
    <name type="synonym">Tardigrade</name>
    <dbReference type="NCBI Taxonomy" id="947166"/>
    <lineage>
        <taxon>Eukaryota</taxon>
        <taxon>Metazoa</taxon>
        <taxon>Ecdysozoa</taxon>
        <taxon>Tardigrada</taxon>
        <taxon>Eutardigrada</taxon>
        <taxon>Parachela</taxon>
        <taxon>Hypsibioidea</taxon>
        <taxon>Ramazzottiidae</taxon>
        <taxon>Ramazzottius</taxon>
    </lineage>
</organism>
<accession>A0A1D1UJU6</accession>
<comment type="caution">
    <text evidence="3">The sequence shown here is derived from an EMBL/GenBank/DDBJ whole genome shotgun (WGS) entry which is preliminary data.</text>
</comment>
<feature type="signal peptide" evidence="2">
    <location>
        <begin position="1"/>
        <end position="19"/>
    </location>
</feature>
<gene>
    <name evidence="3" type="primary">RvY_02235-1</name>
    <name evidence="3" type="synonym">RvY_02235.1</name>
    <name evidence="3" type="ORF">RvY_02235</name>
</gene>
<dbReference type="EMBL" id="BDGG01000001">
    <property type="protein sequence ID" value="GAU89721.1"/>
    <property type="molecule type" value="Genomic_DNA"/>
</dbReference>
<evidence type="ECO:0000256" key="1">
    <source>
        <dbReference type="SAM" id="MobiDB-lite"/>
    </source>
</evidence>
<reference evidence="3 4" key="1">
    <citation type="journal article" date="2016" name="Nat. Commun.">
        <title>Extremotolerant tardigrade genome and improved radiotolerance of human cultured cells by tardigrade-unique protein.</title>
        <authorList>
            <person name="Hashimoto T."/>
            <person name="Horikawa D.D."/>
            <person name="Saito Y."/>
            <person name="Kuwahara H."/>
            <person name="Kozuka-Hata H."/>
            <person name="Shin-I T."/>
            <person name="Minakuchi Y."/>
            <person name="Ohishi K."/>
            <person name="Motoyama A."/>
            <person name="Aizu T."/>
            <person name="Enomoto A."/>
            <person name="Kondo K."/>
            <person name="Tanaka S."/>
            <person name="Hara Y."/>
            <person name="Koshikawa S."/>
            <person name="Sagara H."/>
            <person name="Miura T."/>
            <person name="Yokobori S."/>
            <person name="Miyagawa K."/>
            <person name="Suzuki Y."/>
            <person name="Kubo T."/>
            <person name="Oyama M."/>
            <person name="Kohara Y."/>
            <person name="Fujiyama A."/>
            <person name="Arakawa K."/>
            <person name="Katayama T."/>
            <person name="Toyoda A."/>
            <person name="Kunieda T."/>
        </authorList>
    </citation>
    <scope>NUCLEOTIDE SEQUENCE [LARGE SCALE GENOMIC DNA]</scope>
    <source>
        <strain evidence="3 4">YOKOZUNA-1</strain>
    </source>
</reference>
<proteinExistence type="predicted"/>
<protein>
    <recommendedName>
        <fullName evidence="5">Secreted protein</fullName>
    </recommendedName>
</protein>
<name>A0A1D1UJU6_RAMVA</name>
<evidence type="ECO:0000313" key="4">
    <source>
        <dbReference type="Proteomes" id="UP000186922"/>
    </source>
</evidence>
<evidence type="ECO:0000256" key="2">
    <source>
        <dbReference type="SAM" id="SignalP"/>
    </source>
</evidence>
<keyword evidence="2" id="KW-0732">Signal</keyword>
<dbReference type="Proteomes" id="UP000186922">
    <property type="component" value="Unassembled WGS sequence"/>
</dbReference>
<sequence>MAGCFFLPHCIIFLGPTLAHKQYVDAINTNTTDPTTRRPDDPTTRRPDDPTMKKTFQPVQYS</sequence>
<evidence type="ECO:0008006" key="5">
    <source>
        <dbReference type="Google" id="ProtNLM"/>
    </source>
</evidence>
<feature type="compositionally biased region" description="Basic and acidic residues" evidence="1">
    <location>
        <begin position="35"/>
        <end position="52"/>
    </location>
</feature>
<feature type="region of interest" description="Disordered" evidence="1">
    <location>
        <begin position="28"/>
        <end position="62"/>
    </location>
</feature>
<feature type="chain" id="PRO_5008897294" description="Secreted protein" evidence="2">
    <location>
        <begin position="20"/>
        <end position="62"/>
    </location>
</feature>
<dbReference type="AlphaFoldDB" id="A0A1D1UJU6"/>
<evidence type="ECO:0000313" key="3">
    <source>
        <dbReference type="EMBL" id="GAU89721.1"/>
    </source>
</evidence>